<protein>
    <submittedName>
        <fullName evidence="2">Uncharacterized protein</fullName>
    </submittedName>
</protein>
<accession>A0AAJ3NQ13</accession>
<organism evidence="2 3">
    <name type="scientific">Mycobacterium saskatchewanense</name>
    <dbReference type="NCBI Taxonomy" id="220927"/>
    <lineage>
        <taxon>Bacteria</taxon>
        <taxon>Bacillati</taxon>
        <taxon>Actinomycetota</taxon>
        <taxon>Actinomycetes</taxon>
        <taxon>Mycobacteriales</taxon>
        <taxon>Mycobacteriaceae</taxon>
        <taxon>Mycobacterium</taxon>
        <taxon>Mycobacterium simiae complex</taxon>
    </lineage>
</organism>
<dbReference type="RefSeq" id="WP_085256125.1">
    <property type="nucleotide sequence ID" value="NZ_LQPR01000033.1"/>
</dbReference>
<dbReference type="Proteomes" id="UP000193387">
    <property type="component" value="Unassembled WGS sequence"/>
</dbReference>
<evidence type="ECO:0000313" key="3">
    <source>
        <dbReference type="Proteomes" id="UP000193387"/>
    </source>
</evidence>
<keyword evidence="3" id="KW-1185">Reference proteome</keyword>
<evidence type="ECO:0000256" key="1">
    <source>
        <dbReference type="SAM" id="MobiDB-lite"/>
    </source>
</evidence>
<dbReference type="AlphaFoldDB" id="A0AAJ3NQ13"/>
<proteinExistence type="predicted"/>
<dbReference type="EMBL" id="LQPR01000033">
    <property type="protein sequence ID" value="ORW71171.1"/>
    <property type="molecule type" value="Genomic_DNA"/>
</dbReference>
<sequence length="109" mass="11794">MPSTPRYPAARMSPQPAEDTESGPEPTPPRPQEGHGLGMAKLTDDDVRAIRAEYATGKWDRADLAYIYSVGVGAIGAVLSGRSYTHVTRGRTWKHAADDTKPTPTEQDS</sequence>
<feature type="region of interest" description="Disordered" evidence="1">
    <location>
        <begin position="1"/>
        <end position="43"/>
    </location>
</feature>
<evidence type="ECO:0000313" key="2">
    <source>
        <dbReference type="EMBL" id="ORW71171.1"/>
    </source>
</evidence>
<name>A0AAJ3NQ13_9MYCO</name>
<reference evidence="2 3" key="1">
    <citation type="submission" date="2016-01" db="EMBL/GenBank/DDBJ databases">
        <title>The new phylogeny of the genus Mycobacterium.</title>
        <authorList>
            <person name="Tarcisio F."/>
            <person name="Conor M."/>
            <person name="Antonella G."/>
            <person name="Elisabetta G."/>
            <person name="Giulia F.S."/>
            <person name="Sara T."/>
            <person name="Anna F."/>
            <person name="Clotilde B."/>
            <person name="Roberto B."/>
            <person name="Veronica D.S."/>
            <person name="Fabio R."/>
            <person name="Monica P."/>
            <person name="Olivier J."/>
            <person name="Enrico T."/>
            <person name="Nicola S."/>
        </authorList>
    </citation>
    <scope>NUCLEOTIDE SEQUENCE [LARGE SCALE GENOMIC DNA]</scope>
    <source>
        <strain evidence="2 3">DSM 44616</strain>
    </source>
</reference>
<comment type="caution">
    <text evidence="2">The sequence shown here is derived from an EMBL/GenBank/DDBJ whole genome shotgun (WGS) entry which is preliminary data.</text>
</comment>
<feature type="region of interest" description="Disordered" evidence="1">
    <location>
        <begin position="88"/>
        <end position="109"/>
    </location>
</feature>
<gene>
    <name evidence="2" type="ORF">AWC23_14870</name>
</gene>